<dbReference type="PIRSF" id="PIRSF002825">
    <property type="entry name" value="CfbpA"/>
    <property type="match status" value="1"/>
</dbReference>
<dbReference type="AlphaFoldDB" id="A0A4Q8AFM1"/>
<organism evidence="6 7">
    <name type="scientific">Zhihengliuella halotolerans</name>
    <dbReference type="NCBI Taxonomy" id="370736"/>
    <lineage>
        <taxon>Bacteria</taxon>
        <taxon>Bacillati</taxon>
        <taxon>Actinomycetota</taxon>
        <taxon>Actinomycetes</taxon>
        <taxon>Micrococcales</taxon>
        <taxon>Micrococcaceae</taxon>
        <taxon>Zhihengliuella</taxon>
    </lineage>
</organism>
<keyword evidence="2" id="KW-0813">Transport</keyword>
<sequence length="352" mass="36784">MKNLSKAITAASALVALAALSACGSNGSSPEADDTAVAAEPASDESLVLYSGRDEELIAPLVEQFTDETGIEVEVRYAGTPEMNALLLEEGDATPADVFLSQDAGALGSLAKADLLAELPENLASQVPAELTSTDGSWVGLTGRARVIAFDGDKLSADEVPDTVDALVEDEWKGRVGFPPGNASFQSFVTALRVLEGEDAAATWLEALAGNDPVLTEKNGPTLEMVNNGQLDLGLINHYYWYQLAAEQGAENMRAELKFLPGDAGGIVNVTGAAVLAGSGEDENALAFVEFLLADSAQTYFAEETFEYPLVPGSPAPEGLPALDELTNPELDLSDLDSLEESQSMLADAGLL</sequence>
<proteinExistence type="inferred from homology"/>
<dbReference type="Proteomes" id="UP000292685">
    <property type="component" value="Unassembled WGS sequence"/>
</dbReference>
<evidence type="ECO:0000256" key="4">
    <source>
        <dbReference type="PIRSR" id="PIRSR002825-1"/>
    </source>
</evidence>
<gene>
    <name evidence="6" type="ORF">EV380_2089</name>
</gene>
<dbReference type="SUPFAM" id="SSF53850">
    <property type="entry name" value="Periplasmic binding protein-like II"/>
    <property type="match status" value="1"/>
</dbReference>
<feature type="signal peptide" evidence="5">
    <location>
        <begin position="1"/>
        <end position="21"/>
    </location>
</feature>
<evidence type="ECO:0000313" key="7">
    <source>
        <dbReference type="Proteomes" id="UP000292685"/>
    </source>
</evidence>
<dbReference type="RefSeq" id="WP_130451077.1">
    <property type="nucleotide sequence ID" value="NZ_SHLA01000001.1"/>
</dbReference>
<reference evidence="6 7" key="1">
    <citation type="submission" date="2019-02" db="EMBL/GenBank/DDBJ databases">
        <title>Sequencing the genomes of 1000 actinobacteria strains.</title>
        <authorList>
            <person name="Klenk H.-P."/>
        </authorList>
    </citation>
    <scope>NUCLEOTIDE SEQUENCE [LARGE SCALE GENOMIC DNA]</scope>
    <source>
        <strain evidence="6 7">DSM 17364</strain>
    </source>
</reference>
<evidence type="ECO:0000313" key="6">
    <source>
        <dbReference type="EMBL" id="RZU62493.1"/>
    </source>
</evidence>
<keyword evidence="2" id="KW-0410">Iron transport</keyword>
<keyword evidence="4" id="KW-0408">Iron</keyword>
<dbReference type="GO" id="GO:0046872">
    <property type="term" value="F:metal ion binding"/>
    <property type="evidence" value="ECO:0007669"/>
    <property type="project" value="UniProtKB-KW"/>
</dbReference>
<comment type="caution">
    <text evidence="6">The sequence shown here is derived from an EMBL/GenBank/DDBJ whole genome shotgun (WGS) entry which is preliminary data.</text>
</comment>
<accession>A0A4Q8AFM1</accession>
<dbReference type="EMBL" id="SHLA01000001">
    <property type="protein sequence ID" value="RZU62493.1"/>
    <property type="molecule type" value="Genomic_DNA"/>
</dbReference>
<feature type="chain" id="PRO_5039342941" evidence="5">
    <location>
        <begin position="22"/>
        <end position="352"/>
    </location>
</feature>
<dbReference type="PANTHER" id="PTHR30006:SF15">
    <property type="entry name" value="IRON-UTILIZATION PERIPLASMIC PROTEIN"/>
    <property type="match status" value="1"/>
</dbReference>
<keyword evidence="3 5" id="KW-0732">Signal</keyword>
<dbReference type="PROSITE" id="PS51257">
    <property type="entry name" value="PROKAR_LIPOPROTEIN"/>
    <property type="match status" value="1"/>
</dbReference>
<feature type="binding site" evidence="4">
    <location>
        <position position="239"/>
    </location>
    <ligand>
        <name>Fe cation</name>
        <dbReference type="ChEBI" id="CHEBI:24875"/>
    </ligand>
</feature>
<dbReference type="OrthoDB" id="9769567at2"/>
<dbReference type="GO" id="GO:0030288">
    <property type="term" value="C:outer membrane-bounded periplasmic space"/>
    <property type="evidence" value="ECO:0007669"/>
    <property type="project" value="TreeGrafter"/>
</dbReference>
<dbReference type="Gene3D" id="3.40.190.10">
    <property type="entry name" value="Periplasmic binding protein-like II"/>
    <property type="match status" value="2"/>
</dbReference>
<keyword evidence="4" id="KW-0479">Metal-binding</keyword>
<evidence type="ECO:0000256" key="2">
    <source>
        <dbReference type="ARBA" id="ARBA00022496"/>
    </source>
</evidence>
<dbReference type="CDD" id="cd13543">
    <property type="entry name" value="PBP2_Fbp"/>
    <property type="match status" value="1"/>
</dbReference>
<protein>
    <submittedName>
        <fullName evidence="6">Iron(III) transport system substrate-binding protein</fullName>
    </submittedName>
</protein>
<keyword evidence="2" id="KW-0406">Ion transport</keyword>
<dbReference type="Pfam" id="PF13343">
    <property type="entry name" value="SBP_bac_6"/>
    <property type="match status" value="1"/>
</dbReference>
<dbReference type="PANTHER" id="PTHR30006">
    <property type="entry name" value="THIAMINE-BINDING PERIPLASMIC PROTEIN-RELATED"/>
    <property type="match status" value="1"/>
</dbReference>
<feature type="binding site" evidence="4">
    <location>
        <position position="240"/>
    </location>
    <ligand>
        <name>Fe cation</name>
        <dbReference type="ChEBI" id="CHEBI:24875"/>
    </ligand>
</feature>
<comment type="similarity">
    <text evidence="1">Belongs to the bacterial solute-binding protein 1 family.</text>
</comment>
<keyword evidence="7" id="KW-1185">Reference proteome</keyword>
<dbReference type="InterPro" id="IPR026045">
    <property type="entry name" value="Ferric-bd"/>
</dbReference>
<evidence type="ECO:0000256" key="5">
    <source>
        <dbReference type="SAM" id="SignalP"/>
    </source>
</evidence>
<evidence type="ECO:0000256" key="1">
    <source>
        <dbReference type="ARBA" id="ARBA00008520"/>
    </source>
</evidence>
<dbReference type="GO" id="GO:0006826">
    <property type="term" value="P:iron ion transport"/>
    <property type="evidence" value="ECO:0007669"/>
    <property type="project" value="UniProtKB-KW"/>
</dbReference>
<evidence type="ECO:0000256" key="3">
    <source>
        <dbReference type="ARBA" id="ARBA00022729"/>
    </source>
</evidence>
<name>A0A4Q8AFM1_9MICC</name>